<keyword evidence="3" id="KW-1185">Reference proteome</keyword>
<evidence type="ECO:0000313" key="3">
    <source>
        <dbReference type="Proteomes" id="UP001253545"/>
    </source>
</evidence>
<sequence length="975" mass="112346">MIFKKLFAPTYTSDDPNVRIESLDKLDVTKEKDKSIVHELAFNDASDKVKIAALKHLNSFVLWVKTAETTSSAMIKKNAQQQCYELVEQPHVVDDKLFKAYISEMKNKSVLQHLLFNCIRLNEDKFLSMNTLLNIDSERVTKKYFAEKADVEQQLAIIEKTEDEKLLHRFMKQAKNMTVELAVKEKLEHLDWLKQQPIQVKQRAVLINALLLKLKDVDDYATLKSELDKQITDFESLKNKFAYLSEQDAAELSTKYLSLKNTAQLKLQTLAESHNKELAAKKLNDDIHKLTLSCEQISEQIELCISEVESDVTAQIKIFERAISTASEELSNLKSQSLDSSRTNEVDRISALIDENRRVLMHLPESKLIVTQNIQVLAKARELLDNVEQNAVTKTSLDDKPDIATARTLETEFSQLQKAFKENIESQKVNLPKQTKQAFSQEEKRFRGILHKINANFKQHERKIEQKLRVVNRLIVDGKYKPAISTFHHTKLLINKVLGDNLGEIRFKRIAKLYDSTLQEVEKLQDWQAYVAQPRKPALLIQARELVLSKFVDGYERAEAVKRLRQEWSSFGHLYTDEDDQLNTEFDVVLEQAFAPCREFFAKIETQRQENAKSAQRIIDEAKQLDFASLEQALHKKLSQLRQAFRSIVDLDKKEATILNREFNKAIRPLTQAIEKEQADNAARKNELLKAASRLENMDDLQQAVNEAKKLQFQWKTIGFAGKGKDNQLWHAFREKNDAIFGKFHQVVNKKQAEQDQALRAVENEINEISIKIDSSRAITDLEFFEQSFAELETHFRSLAENSQKKVHKKIQNLSTSFHSAVKKFNQERENTQLKSLFECLQSADQAIFLKESEKLPSKYRTWALGNFEKHPLLGKYDHKSLLMVLSILVDKQDIADNIDLKALKKQVQLALMTAKLQGERMPNKEDVLKHWTSLGAIKKADKDLLSLFMQFYLGSNNIDVEAADSKVEMVNVDA</sequence>
<organism evidence="2 3">
    <name type="scientific">Glaciecola petra</name>
    <dbReference type="NCBI Taxonomy" id="3075602"/>
    <lineage>
        <taxon>Bacteria</taxon>
        <taxon>Pseudomonadati</taxon>
        <taxon>Pseudomonadota</taxon>
        <taxon>Gammaproteobacteria</taxon>
        <taxon>Alteromonadales</taxon>
        <taxon>Alteromonadaceae</taxon>
        <taxon>Glaciecola</taxon>
    </lineage>
</organism>
<reference evidence="2 3" key="1">
    <citation type="submission" date="2023-09" db="EMBL/GenBank/DDBJ databases">
        <authorList>
            <person name="Rey-Velasco X."/>
        </authorList>
    </citation>
    <scope>NUCLEOTIDE SEQUENCE [LARGE SCALE GENOMIC DNA]</scope>
    <source>
        <strain evidence="2 3">P117</strain>
    </source>
</reference>
<dbReference type="Proteomes" id="UP001253545">
    <property type="component" value="Unassembled WGS sequence"/>
</dbReference>
<protein>
    <submittedName>
        <fullName evidence="2">DUF349 domain-containing protein</fullName>
    </submittedName>
</protein>
<proteinExistence type="predicted"/>
<evidence type="ECO:0000256" key="1">
    <source>
        <dbReference type="SAM" id="Coils"/>
    </source>
</evidence>
<name>A0ABU2ZN42_9ALTE</name>
<feature type="coiled-coil region" evidence="1">
    <location>
        <begin position="280"/>
        <end position="336"/>
    </location>
</feature>
<evidence type="ECO:0000313" key="2">
    <source>
        <dbReference type="EMBL" id="MDT0594046.1"/>
    </source>
</evidence>
<dbReference type="EMBL" id="JAVRHX010000001">
    <property type="protein sequence ID" value="MDT0594046.1"/>
    <property type="molecule type" value="Genomic_DNA"/>
</dbReference>
<accession>A0ABU2ZN42</accession>
<gene>
    <name evidence="2" type="ORF">RM552_04235</name>
</gene>
<dbReference type="InterPro" id="IPR007139">
    <property type="entry name" value="DUF349"/>
</dbReference>
<dbReference type="RefSeq" id="WP_311367534.1">
    <property type="nucleotide sequence ID" value="NZ_JAVRHX010000001.1"/>
</dbReference>
<keyword evidence="1" id="KW-0175">Coiled coil</keyword>
<dbReference type="Pfam" id="PF03993">
    <property type="entry name" value="DUF349"/>
    <property type="match status" value="2"/>
</dbReference>
<comment type="caution">
    <text evidence="2">The sequence shown here is derived from an EMBL/GenBank/DDBJ whole genome shotgun (WGS) entry which is preliminary data.</text>
</comment>